<name>A0A974HE29_XENLA</name>
<organism evidence="3 4">
    <name type="scientific">Xenopus laevis</name>
    <name type="common">African clawed frog</name>
    <dbReference type="NCBI Taxonomy" id="8355"/>
    <lineage>
        <taxon>Eukaryota</taxon>
        <taxon>Metazoa</taxon>
        <taxon>Chordata</taxon>
        <taxon>Craniata</taxon>
        <taxon>Vertebrata</taxon>
        <taxon>Euteleostomi</taxon>
        <taxon>Amphibia</taxon>
        <taxon>Batrachia</taxon>
        <taxon>Anura</taxon>
        <taxon>Pipoidea</taxon>
        <taxon>Pipidae</taxon>
        <taxon>Xenopodinae</taxon>
        <taxon>Xenopus</taxon>
        <taxon>Xenopus</taxon>
    </lineage>
</organism>
<dbReference type="AlphaFoldDB" id="A0A974HE29"/>
<evidence type="ECO:0000256" key="1">
    <source>
        <dbReference type="SAM" id="Coils"/>
    </source>
</evidence>
<evidence type="ECO:0000313" key="4">
    <source>
        <dbReference type="Proteomes" id="UP000694892"/>
    </source>
</evidence>
<feature type="region of interest" description="Disordered" evidence="2">
    <location>
        <begin position="197"/>
        <end position="305"/>
    </location>
</feature>
<feature type="compositionally biased region" description="Basic residues" evidence="2">
    <location>
        <begin position="296"/>
        <end position="305"/>
    </location>
</feature>
<evidence type="ECO:0000256" key="2">
    <source>
        <dbReference type="SAM" id="MobiDB-lite"/>
    </source>
</evidence>
<feature type="compositionally biased region" description="Low complexity" evidence="2">
    <location>
        <begin position="236"/>
        <end position="249"/>
    </location>
</feature>
<keyword evidence="1" id="KW-0175">Coiled coil</keyword>
<evidence type="ECO:0000313" key="3">
    <source>
        <dbReference type="EMBL" id="OCT74569.1"/>
    </source>
</evidence>
<protein>
    <submittedName>
        <fullName evidence="3">Uncharacterized protein</fullName>
    </submittedName>
</protein>
<dbReference type="EMBL" id="CM004477">
    <property type="protein sequence ID" value="OCT74569.1"/>
    <property type="molecule type" value="Genomic_DNA"/>
</dbReference>
<gene>
    <name evidence="3" type="ORF">XELAEV_18033554mg</name>
</gene>
<feature type="compositionally biased region" description="Low complexity" evidence="2">
    <location>
        <begin position="280"/>
        <end position="291"/>
    </location>
</feature>
<sequence length="305" mass="34705">MDDFVERSGQNLQFAETWHITESEIERVLWHNTHTDEPVVDNPKDIYNKLLHLKKREVDLDLHGLFLSDYFRSKKIPRGFRIKNVPTIGRQNPDFCRKWIGVLNRCSLDLMVLVIEEVGSEIVKVRKELASLETAHQTLINDTTFTELHRKLKSNVENFRMDLLRFKRDKLRKVEEDYLQHRVYRWLGGGGGTGGWRGGVPKWRKQRGRALSTIDSSGDSGEEDVTSVERTEAGASGTQSSQRTTGSDTEGNARSVHFHEDPLPTDRGPMDTATILMSTRNNNRSGRNAPGGARGGRGRPPKYPK</sequence>
<dbReference type="Proteomes" id="UP000694892">
    <property type="component" value="Chromosome 6S"/>
</dbReference>
<accession>A0A974HE29</accession>
<proteinExistence type="predicted"/>
<reference evidence="4" key="1">
    <citation type="journal article" date="2016" name="Nature">
        <title>Genome evolution in the allotetraploid frog Xenopus laevis.</title>
        <authorList>
            <person name="Session A.M."/>
            <person name="Uno Y."/>
            <person name="Kwon T."/>
            <person name="Chapman J.A."/>
            <person name="Toyoda A."/>
            <person name="Takahashi S."/>
            <person name="Fukui A."/>
            <person name="Hikosaka A."/>
            <person name="Suzuki A."/>
            <person name="Kondo M."/>
            <person name="van Heeringen S.J."/>
            <person name="Quigley I."/>
            <person name="Heinz S."/>
            <person name="Ogino H."/>
            <person name="Ochi H."/>
            <person name="Hellsten U."/>
            <person name="Lyons J.B."/>
            <person name="Simakov O."/>
            <person name="Putnam N."/>
            <person name="Stites J."/>
            <person name="Kuroki Y."/>
            <person name="Tanaka T."/>
            <person name="Michiue T."/>
            <person name="Watanabe M."/>
            <person name="Bogdanovic O."/>
            <person name="Lister R."/>
            <person name="Georgiou G."/>
            <person name="Paranjpe S.S."/>
            <person name="van Kruijsbergen I."/>
            <person name="Shu S."/>
            <person name="Carlson J."/>
            <person name="Kinoshita T."/>
            <person name="Ohta Y."/>
            <person name="Mawaribuchi S."/>
            <person name="Jenkins J."/>
            <person name="Grimwood J."/>
            <person name="Schmutz J."/>
            <person name="Mitros T."/>
            <person name="Mozaffari S.V."/>
            <person name="Suzuki Y."/>
            <person name="Haramoto Y."/>
            <person name="Yamamoto T.S."/>
            <person name="Takagi C."/>
            <person name="Heald R."/>
            <person name="Miller K."/>
            <person name="Haudenschild C."/>
            <person name="Kitzman J."/>
            <person name="Nakayama T."/>
            <person name="Izutsu Y."/>
            <person name="Robert J."/>
            <person name="Fortriede J."/>
            <person name="Burns K."/>
            <person name="Lotay V."/>
            <person name="Karimi K."/>
            <person name="Yasuoka Y."/>
            <person name="Dichmann D.S."/>
            <person name="Flajnik M.F."/>
            <person name="Houston D.W."/>
            <person name="Shendure J."/>
            <person name="DuPasquier L."/>
            <person name="Vize P.D."/>
            <person name="Zorn A.M."/>
            <person name="Ito M."/>
            <person name="Marcotte E.M."/>
            <person name="Wallingford J.B."/>
            <person name="Ito Y."/>
            <person name="Asashima M."/>
            <person name="Ueno N."/>
            <person name="Matsuda Y."/>
            <person name="Veenstra G.J."/>
            <person name="Fujiyama A."/>
            <person name="Harland R.M."/>
            <person name="Taira M."/>
            <person name="Rokhsar D.S."/>
        </authorList>
    </citation>
    <scope>NUCLEOTIDE SEQUENCE [LARGE SCALE GENOMIC DNA]</scope>
    <source>
        <strain evidence="4">J</strain>
    </source>
</reference>
<feature type="coiled-coil region" evidence="1">
    <location>
        <begin position="115"/>
        <end position="142"/>
    </location>
</feature>